<name>A0AA88L3S2_ARTSF</name>
<organism evidence="9 10">
    <name type="scientific">Artemia franciscana</name>
    <name type="common">Brine shrimp</name>
    <name type="synonym">Artemia sanfranciscana</name>
    <dbReference type="NCBI Taxonomy" id="6661"/>
    <lineage>
        <taxon>Eukaryota</taxon>
        <taxon>Metazoa</taxon>
        <taxon>Ecdysozoa</taxon>
        <taxon>Arthropoda</taxon>
        <taxon>Crustacea</taxon>
        <taxon>Branchiopoda</taxon>
        <taxon>Anostraca</taxon>
        <taxon>Artemiidae</taxon>
        <taxon>Artemia</taxon>
    </lineage>
</organism>
<dbReference type="GO" id="GO:0008270">
    <property type="term" value="F:zinc ion binding"/>
    <property type="evidence" value="ECO:0007669"/>
    <property type="project" value="UniProtKB-KW"/>
</dbReference>
<evidence type="ECO:0000256" key="1">
    <source>
        <dbReference type="ARBA" id="ARBA00004167"/>
    </source>
</evidence>
<dbReference type="Proteomes" id="UP001187531">
    <property type="component" value="Unassembled WGS sequence"/>
</dbReference>
<evidence type="ECO:0000259" key="8">
    <source>
        <dbReference type="SMART" id="SM01328"/>
    </source>
</evidence>
<dbReference type="EMBL" id="JAVRJZ010000012">
    <property type="protein sequence ID" value="KAK2715647.1"/>
    <property type="molecule type" value="Genomic_DNA"/>
</dbReference>
<keyword evidence="6" id="KW-1133">Transmembrane helix</keyword>
<keyword evidence="4" id="KW-0863">Zinc-finger</keyword>
<evidence type="ECO:0000256" key="4">
    <source>
        <dbReference type="ARBA" id="ARBA00022771"/>
    </source>
</evidence>
<evidence type="ECO:0000256" key="5">
    <source>
        <dbReference type="ARBA" id="ARBA00022833"/>
    </source>
</evidence>
<evidence type="ECO:0000256" key="6">
    <source>
        <dbReference type="ARBA" id="ARBA00022989"/>
    </source>
</evidence>
<keyword evidence="7" id="KW-0472">Membrane</keyword>
<dbReference type="SMART" id="SM01328">
    <property type="entry name" value="zf-3CxxC"/>
    <property type="match status" value="1"/>
</dbReference>
<gene>
    <name evidence="9" type="ORF">QYM36_010277</name>
</gene>
<dbReference type="InterPro" id="IPR026096">
    <property type="entry name" value="R-trans_p"/>
</dbReference>
<reference evidence="9" key="1">
    <citation type="submission" date="2023-07" db="EMBL/GenBank/DDBJ databases">
        <title>Chromosome-level genome assembly of Artemia franciscana.</title>
        <authorList>
            <person name="Jo E."/>
        </authorList>
    </citation>
    <scope>NUCLEOTIDE SEQUENCE</scope>
    <source>
        <tissue evidence="9">Whole body</tissue>
    </source>
</reference>
<feature type="domain" description="3CxxC-type" evidence="8">
    <location>
        <begin position="226"/>
        <end position="343"/>
    </location>
</feature>
<dbReference type="AlphaFoldDB" id="A0AA88L3S2"/>
<comment type="caution">
    <text evidence="9">The sequence shown here is derived from an EMBL/GenBank/DDBJ whole genome shotgun (WGS) entry which is preliminary data.</text>
</comment>
<evidence type="ECO:0000256" key="3">
    <source>
        <dbReference type="ARBA" id="ARBA00022723"/>
    </source>
</evidence>
<dbReference type="PANTHER" id="PTHR14402">
    <property type="entry name" value="RECEPTOR TRANSPORTING PROTEIN"/>
    <property type="match status" value="1"/>
</dbReference>
<dbReference type="GO" id="GO:0016020">
    <property type="term" value="C:membrane"/>
    <property type="evidence" value="ECO:0007669"/>
    <property type="project" value="UniProtKB-SubCell"/>
</dbReference>
<evidence type="ECO:0000256" key="7">
    <source>
        <dbReference type="ARBA" id="ARBA00023136"/>
    </source>
</evidence>
<accession>A0AA88L3S2</accession>
<dbReference type="GO" id="GO:0031849">
    <property type="term" value="F:olfactory receptor binding"/>
    <property type="evidence" value="ECO:0007669"/>
    <property type="project" value="TreeGrafter"/>
</dbReference>
<evidence type="ECO:0000313" key="10">
    <source>
        <dbReference type="Proteomes" id="UP001187531"/>
    </source>
</evidence>
<sequence>MADNTMHPQQDSGYSSCIGSIIDRNERLQERLNDFEPNREERIITDESRNIRIIEIIDDEDDEGAEFKIVTDLDINDGGLAELCLDLLPPHEDALSGDHTNSSLFLNKGPNFLFFGAVTSFPTPVPFLVPYPPFDPFFLHPYSHRLQSTETQRSKKFTYLDPQNHFYFKEYVDAGSQSANFLRSIPVHHMTAFKDLWRNVILPHRWDLFYDENIVRMEDTKLFFDNAKIRFNCSSCRNGWTSMRGRVCFLVEFHQSHGSVSYYPFKQKCAKCLKRCSNSKRLVKFEEPGWYPEEIQKVVENLLEVIVYLHYGGSYPRRKRFLTRPGRPSSNHEPSSCQACHIQKCRFL</sequence>
<evidence type="ECO:0000313" key="9">
    <source>
        <dbReference type="EMBL" id="KAK2715647.1"/>
    </source>
</evidence>
<dbReference type="PANTHER" id="PTHR14402:SF10">
    <property type="entry name" value="3CXXC-TYPE DOMAIN-CONTAINING PROTEIN"/>
    <property type="match status" value="1"/>
</dbReference>
<keyword evidence="10" id="KW-1185">Reference proteome</keyword>
<dbReference type="GO" id="GO:0006612">
    <property type="term" value="P:protein targeting to membrane"/>
    <property type="evidence" value="ECO:0007669"/>
    <property type="project" value="TreeGrafter"/>
</dbReference>
<proteinExistence type="predicted"/>
<protein>
    <recommendedName>
        <fullName evidence="8">3CxxC-type domain-containing protein</fullName>
    </recommendedName>
</protein>
<keyword evidence="3" id="KW-0479">Metal-binding</keyword>
<keyword evidence="2" id="KW-0812">Transmembrane</keyword>
<keyword evidence="5" id="KW-0862">Zinc</keyword>
<evidence type="ECO:0000256" key="2">
    <source>
        <dbReference type="ARBA" id="ARBA00022692"/>
    </source>
</evidence>
<dbReference type="GO" id="GO:0051205">
    <property type="term" value="P:protein insertion into membrane"/>
    <property type="evidence" value="ECO:0007669"/>
    <property type="project" value="TreeGrafter"/>
</dbReference>
<dbReference type="InterPro" id="IPR027377">
    <property type="entry name" value="ZAR1/RTP1-5-like_Znf-3CxxC"/>
</dbReference>
<dbReference type="Pfam" id="PF13695">
    <property type="entry name" value="Zn_ribbon_3CxxC"/>
    <property type="match status" value="1"/>
</dbReference>
<comment type="subcellular location">
    <subcellularLocation>
        <location evidence="1">Membrane</location>
        <topology evidence="1">Single-pass membrane protein</topology>
    </subcellularLocation>
</comment>